<feature type="domain" description="CBS" evidence="4">
    <location>
        <begin position="40"/>
        <end position="99"/>
    </location>
</feature>
<sequence length="174" mass="18648">MTPSSYQQPMRGDKSHDRTVSQSVDSNLSSEAATVGQILAKKGGALVSVKPGDTVATAVQVLKEKGIGALLVLDDAGTMQGILSERDIVRKLAETPGQTLPQLVEGLMTRKVVTCTPADPLDTVLKMMNDGRFRHLPVLDGGKLCGMISIGDVVNHRLVQLEWEALQMKQMIVG</sequence>
<dbReference type="Proteomes" id="UP001597327">
    <property type="component" value="Unassembled WGS sequence"/>
</dbReference>
<dbReference type="CDD" id="cd04623">
    <property type="entry name" value="CBS_pair_bac_euk"/>
    <property type="match status" value="1"/>
</dbReference>
<dbReference type="SMART" id="SM00116">
    <property type="entry name" value="CBS"/>
    <property type="match status" value="2"/>
</dbReference>
<evidence type="ECO:0000259" key="4">
    <source>
        <dbReference type="PROSITE" id="PS51371"/>
    </source>
</evidence>
<organism evidence="5 6">
    <name type="scientific">Roseibium aestuarii</name>
    <dbReference type="NCBI Taxonomy" id="2600299"/>
    <lineage>
        <taxon>Bacteria</taxon>
        <taxon>Pseudomonadati</taxon>
        <taxon>Pseudomonadota</taxon>
        <taxon>Alphaproteobacteria</taxon>
        <taxon>Hyphomicrobiales</taxon>
        <taxon>Stappiaceae</taxon>
        <taxon>Roseibium</taxon>
    </lineage>
</organism>
<accession>A0ABW4JYJ0</accession>
<dbReference type="PROSITE" id="PS51371">
    <property type="entry name" value="CBS"/>
    <property type="match status" value="2"/>
</dbReference>
<evidence type="ECO:0000256" key="3">
    <source>
        <dbReference type="SAM" id="MobiDB-lite"/>
    </source>
</evidence>
<protein>
    <submittedName>
        <fullName evidence="5">CBS domain-containing protein</fullName>
    </submittedName>
</protein>
<evidence type="ECO:0000313" key="6">
    <source>
        <dbReference type="Proteomes" id="UP001597327"/>
    </source>
</evidence>
<reference evidence="6" key="1">
    <citation type="journal article" date="2019" name="Int. J. Syst. Evol. Microbiol.">
        <title>The Global Catalogue of Microorganisms (GCM) 10K type strain sequencing project: providing services to taxonomists for standard genome sequencing and annotation.</title>
        <authorList>
            <consortium name="The Broad Institute Genomics Platform"/>
            <consortium name="The Broad Institute Genome Sequencing Center for Infectious Disease"/>
            <person name="Wu L."/>
            <person name="Ma J."/>
        </authorList>
    </citation>
    <scope>NUCLEOTIDE SEQUENCE [LARGE SCALE GENOMIC DNA]</scope>
    <source>
        <strain evidence="6">JCM 3369</strain>
    </source>
</reference>
<evidence type="ECO:0000256" key="2">
    <source>
        <dbReference type="PROSITE-ProRule" id="PRU00703"/>
    </source>
</evidence>
<dbReference type="RefSeq" id="WP_149892886.1">
    <property type="nucleotide sequence ID" value="NZ_JBHUFA010000004.1"/>
</dbReference>
<dbReference type="EMBL" id="JBHUFA010000004">
    <property type="protein sequence ID" value="MFD1696213.1"/>
    <property type="molecule type" value="Genomic_DNA"/>
</dbReference>
<evidence type="ECO:0000313" key="5">
    <source>
        <dbReference type="EMBL" id="MFD1696213.1"/>
    </source>
</evidence>
<evidence type="ECO:0000256" key="1">
    <source>
        <dbReference type="ARBA" id="ARBA00023122"/>
    </source>
</evidence>
<comment type="caution">
    <text evidence="5">The sequence shown here is derived from an EMBL/GenBank/DDBJ whole genome shotgun (WGS) entry which is preliminary data.</text>
</comment>
<feature type="region of interest" description="Disordered" evidence="3">
    <location>
        <begin position="1"/>
        <end position="27"/>
    </location>
</feature>
<dbReference type="InterPro" id="IPR000644">
    <property type="entry name" value="CBS_dom"/>
</dbReference>
<keyword evidence="6" id="KW-1185">Reference proteome</keyword>
<dbReference type="SUPFAM" id="SSF54631">
    <property type="entry name" value="CBS-domain pair"/>
    <property type="match status" value="1"/>
</dbReference>
<dbReference type="Gene3D" id="3.10.580.10">
    <property type="entry name" value="CBS-domain"/>
    <property type="match status" value="1"/>
</dbReference>
<dbReference type="PANTHER" id="PTHR43080">
    <property type="entry name" value="CBS DOMAIN-CONTAINING PROTEIN CBSX3, MITOCHONDRIAL"/>
    <property type="match status" value="1"/>
</dbReference>
<dbReference type="InterPro" id="IPR044725">
    <property type="entry name" value="CBSX3_CBS_dom"/>
</dbReference>
<dbReference type="InterPro" id="IPR046342">
    <property type="entry name" value="CBS_dom_sf"/>
</dbReference>
<dbReference type="InterPro" id="IPR051257">
    <property type="entry name" value="Diverse_CBS-Domain"/>
</dbReference>
<proteinExistence type="predicted"/>
<gene>
    <name evidence="5" type="ORF">ACFSC7_11855</name>
</gene>
<name>A0ABW4JYJ0_9HYPH</name>
<keyword evidence="1 2" id="KW-0129">CBS domain</keyword>
<feature type="domain" description="CBS" evidence="4">
    <location>
        <begin position="108"/>
        <end position="166"/>
    </location>
</feature>
<dbReference type="PANTHER" id="PTHR43080:SF2">
    <property type="entry name" value="CBS DOMAIN-CONTAINING PROTEIN"/>
    <property type="match status" value="1"/>
</dbReference>
<dbReference type="Pfam" id="PF00571">
    <property type="entry name" value="CBS"/>
    <property type="match status" value="2"/>
</dbReference>